<evidence type="ECO:0000256" key="3">
    <source>
        <dbReference type="SAM" id="SignalP"/>
    </source>
</evidence>
<dbReference type="Pfam" id="PF05567">
    <property type="entry name" value="T4P_PilY1"/>
    <property type="match status" value="1"/>
</dbReference>
<keyword evidence="2" id="KW-0106">Calcium</keyword>
<evidence type="ECO:0000259" key="4">
    <source>
        <dbReference type="Pfam" id="PF05567"/>
    </source>
</evidence>
<sequence length="739" mass="78155">MATHIVKRLAFATILIAHGAAAQAVNPSGTVELSPLPLDNALATPALGILGLNTSVAGAGSLAFMGGYDPKDWSGTLQAFALSPNGVPTQRIWDANALLTDDTALDSRVIFTAVANGVGVVTGAVFEPAANFDISEAKGLMTPSPKDPMRDALSARIEYLRGMRYDETSGVMRKRNTLLGAIIHSQVLYVGYPGGRYVNDWPTKIGGKSVLAPEMDAQAQTYDQFVSANADRAPMIYVGANDGMLHAIHAPVPTCQTTELGMRCPTGSYAGQEAWAYVPRAVYSNLGRLTSTDNLPFAPTVDATPIMRDVFFGENGDHTWHSLLVGGVRLGGRGLYALDITDPTKVSRVFPLHTVLWEFDADMPSGLSAAGDEYRPADLGYTYGQPAIARLAYGRWVVLVAGGYFPDCSKPDKPAHCEEAGGTPPHGYSALFVIDAQTGSVVRELKTRTDIDGVTSYGLSTPVLGDYNNDQVDDVAFAGDLAGNLWRFDLASPNPANWKVTLAYRPVVASAQPVTVMPRLFPDPATNRFIVVFGTGKYLGDDDVTSDDLPVQSVMGIRDKLDRSGLPITVTRSDLQTQTLKQTTVHDTGGSYDGAVLRTLSNNPIPSGAGGWHVDLNAEAGERVVSTPSALFNTNTVVVSTLVPKGFDSAPEGALMAIDAATGGPGATLASIAGVSYVGAALSQSISTGMLPAITPVGGGKLLFPSLKLKGKTTMPDVPLSLESPLWRRRSWTVLTPTQ</sequence>
<proteinExistence type="predicted"/>
<feature type="chain" id="PRO_5018628813" description="PilY1 beta-propeller domain-containing protein" evidence="3">
    <location>
        <begin position="25"/>
        <end position="739"/>
    </location>
</feature>
<dbReference type="GO" id="GO:0046872">
    <property type="term" value="F:metal ion binding"/>
    <property type="evidence" value="ECO:0007669"/>
    <property type="project" value="UniProtKB-KW"/>
</dbReference>
<dbReference type="AlphaFoldDB" id="A0A3S0S5P6"/>
<evidence type="ECO:0000256" key="2">
    <source>
        <dbReference type="ARBA" id="ARBA00022837"/>
    </source>
</evidence>
<dbReference type="OrthoDB" id="7156875at2"/>
<evidence type="ECO:0000313" key="6">
    <source>
        <dbReference type="Proteomes" id="UP000267077"/>
    </source>
</evidence>
<feature type="domain" description="PilY1 beta-propeller" evidence="4">
    <location>
        <begin position="198"/>
        <end position="583"/>
    </location>
</feature>
<protein>
    <recommendedName>
        <fullName evidence="4">PilY1 beta-propeller domain-containing protein</fullName>
    </recommendedName>
</protein>
<dbReference type="RefSeq" id="WP_126672072.1">
    <property type="nucleotide sequence ID" value="NZ_RYZR01000002.1"/>
</dbReference>
<dbReference type="EMBL" id="RYZR01000002">
    <property type="protein sequence ID" value="RUL66574.1"/>
    <property type="molecule type" value="Genomic_DNA"/>
</dbReference>
<evidence type="ECO:0000256" key="1">
    <source>
        <dbReference type="ARBA" id="ARBA00022723"/>
    </source>
</evidence>
<keyword evidence="1" id="KW-0479">Metal-binding</keyword>
<gene>
    <name evidence="5" type="ORF">EKH79_01760</name>
</gene>
<keyword evidence="3" id="KW-0732">Signal</keyword>
<comment type="caution">
    <text evidence="5">The sequence shown here is derived from an EMBL/GenBank/DDBJ whole genome shotgun (WGS) entry which is preliminary data.</text>
</comment>
<evidence type="ECO:0000313" key="5">
    <source>
        <dbReference type="EMBL" id="RUL66574.1"/>
    </source>
</evidence>
<reference evidence="5 6" key="1">
    <citation type="submission" date="2018-12" db="EMBL/GenBank/DDBJ databases">
        <title>Dyella dinghuensis sp. nov. DHOA06 and Dyella choica sp. nov. 4M-K27, isolated from forest soil.</title>
        <authorList>
            <person name="Qiu L.-H."/>
            <person name="Gao Z.-H."/>
        </authorList>
    </citation>
    <scope>NUCLEOTIDE SEQUENCE [LARGE SCALE GENOMIC DNA]</scope>
    <source>
        <strain evidence="5 6">DHOA06</strain>
    </source>
</reference>
<dbReference type="InterPro" id="IPR008707">
    <property type="entry name" value="B-propeller_PilY1"/>
</dbReference>
<name>A0A3S0S5P6_9GAMM</name>
<dbReference type="Proteomes" id="UP000267077">
    <property type="component" value="Unassembled WGS sequence"/>
</dbReference>
<organism evidence="5 6">
    <name type="scientific">Dyella dinghuensis</name>
    <dbReference type="NCBI Taxonomy" id="1920169"/>
    <lineage>
        <taxon>Bacteria</taxon>
        <taxon>Pseudomonadati</taxon>
        <taxon>Pseudomonadota</taxon>
        <taxon>Gammaproteobacteria</taxon>
        <taxon>Lysobacterales</taxon>
        <taxon>Rhodanobacteraceae</taxon>
        <taxon>Dyella</taxon>
    </lineage>
</organism>
<keyword evidence="6" id="KW-1185">Reference proteome</keyword>
<feature type="signal peptide" evidence="3">
    <location>
        <begin position="1"/>
        <end position="24"/>
    </location>
</feature>
<accession>A0A3S0S5P6</accession>